<accession>A0ABV7H4D2</accession>
<comment type="caution">
    <text evidence="2">The sequence shown here is derived from an EMBL/GenBank/DDBJ whole genome shotgun (WGS) entry which is preliminary data.</text>
</comment>
<dbReference type="InterPro" id="IPR018673">
    <property type="entry name" value="DUF2141"/>
</dbReference>
<organism evidence="2 3">
    <name type="scientific">Piscinibacterium candidicorallinum</name>
    <dbReference type="NCBI Taxonomy" id="1793872"/>
    <lineage>
        <taxon>Bacteria</taxon>
        <taxon>Pseudomonadati</taxon>
        <taxon>Pseudomonadota</taxon>
        <taxon>Betaproteobacteria</taxon>
        <taxon>Burkholderiales</taxon>
        <taxon>Piscinibacterium</taxon>
    </lineage>
</organism>
<sequence>MMFFPTDPPALRQRSAFAALFLSLLVGAASPGHAAELVVRVKGIAAPLGQIGCSLFASDKGFPMDNSGARQQWLPAQAGGTECRFSDVAPGNYAVSIGHDRNGNRKVDTNFVGLPTEQWGVSRNARPSLRAPRFNEAVFTVPADVAMHEIEITVAQ</sequence>
<feature type="signal peptide" evidence="1">
    <location>
        <begin position="1"/>
        <end position="34"/>
    </location>
</feature>
<name>A0ABV7H4D2_9BURK</name>
<dbReference type="EMBL" id="JBHRTI010000007">
    <property type="protein sequence ID" value="MFC3148620.1"/>
    <property type="molecule type" value="Genomic_DNA"/>
</dbReference>
<evidence type="ECO:0000313" key="2">
    <source>
        <dbReference type="EMBL" id="MFC3148620.1"/>
    </source>
</evidence>
<proteinExistence type="predicted"/>
<evidence type="ECO:0000313" key="3">
    <source>
        <dbReference type="Proteomes" id="UP001595556"/>
    </source>
</evidence>
<keyword evidence="3" id="KW-1185">Reference proteome</keyword>
<gene>
    <name evidence="2" type="ORF">ACFOEN_13390</name>
</gene>
<dbReference type="RefSeq" id="WP_377304733.1">
    <property type="nucleotide sequence ID" value="NZ_CP180191.1"/>
</dbReference>
<dbReference type="Proteomes" id="UP001595556">
    <property type="component" value="Unassembled WGS sequence"/>
</dbReference>
<evidence type="ECO:0000256" key="1">
    <source>
        <dbReference type="SAM" id="SignalP"/>
    </source>
</evidence>
<feature type="chain" id="PRO_5046201790" evidence="1">
    <location>
        <begin position="35"/>
        <end position="156"/>
    </location>
</feature>
<reference evidence="3" key="1">
    <citation type="journal article" date="2019" name="Int. J. Syst. Evol. Microbiol.">
        <title>The Global Catalogue of Microorganisms (GCM) 10K type strain sequencing project: providing services to taxonomists for standard genome sequencing and annotation.</title>
        <authorList>
            <consortium name="The Broad Institute Genomics Platform"/>
            <consortium name="The Broad Institute Genome Sequencing Center for Infectious Disease"/>
            <person name="Wu L."/>
            <person name="Ma J."/>
        </authorList>
    </citation>
    <scope>NUCLEOTIDE SEQUENCE [LARGE SCALE GENOMIC DNA]</scope>
    <source>
        <strain evidence="3">KCTC 52168</strain>
    </source>
</reference>
<dbReference type="Pfam" id="PF09912">
    <property type="entry name" value="DUF2141"/>
    <property type="match status" value="1"/>
</dbReference>
<protein>
    <submittedName>
        <fullName evidence="2">DUF2141 domain-containing protein</fullName>
    </submittedName>
</protein>
<keyword evidence="1" id="KW-0732">Signal</keyword>